<dbReference type="Pfam" id="PF08220">
    <property type="entry name" value="HTH_DeoR"/>
    <property type="match status" value="1"/>
</dbReference>
<dbReference type="SUPFAM" id="SSF46785">
    <property type="entry name" value="Winged helix' DNA-binding domain"/>
    <property type="match status" value="1"/>
</dbReference>
<keyword evidence="4" id="KW-0238">DNA-binding</keyword>
<dbReference type="Gene3D" id="3.40.50.1360">
    <property type="match status" value="1"/>
</dbReference>
<keyword evidence="1" id="KW-0805">Transcription regulation</keyword>
<feature type="domain" description="HTH deoR-type" evidence="3">
    <location>
        <begin position="1"/>
        <end position="47"/>
    </location>
</feature>
<reference evidence="4" key="2">
    <citation type="submission" date="2021-04" db="EMBL/GenBank/DDBJ databases">
        <authorList>
            <person name="Gilroy R."/>
        </authorList>
    </citation>
    <scope>NUCLEOTIDE SEQUENCE</scope>
    <source>
        <strain evidence="4">811</strain>
    </source>
</reference>
<evidence type="ECO:0000256" key="1">
    <source>
        <dbReference type="ARBA" id="ARBA00023015"/>
    </source>
</evidence>
<dbReference type="SMART" id="SM01134">
    <property type="entry name" value="DeoRC"/>
    <property type="match status" value="1"/>
</dbReference>
<dbReference type="PANTHER" id="PTHR30363">
    <property type="entry name" value="HTH-TYPE TRANSCRIPTIONAL REGULATOR SRLR-RELATED"/>
    <property type="match status" value="1"/>
</dbReference>
<dbReference type="GO" id="GO:0003700">
    <property type="term" value="F:DNA-binding transcription factor activity"/>
    <property type="evidence" value="ECO:0007669"/>
    <property type="project" value="InterPro"/>
</dbReference>
<organism evidence="4 5">
    <name type="scientific">Candidatus Borkfalkia faecipullorum</name>
    <dbReference type="NCBI Taxonomy" id="2838510"/>
    <lineage>
        <taxon>Bacteria</taxon>
        <taxon>Bacillati</taxon>
        <taxon>Bacillota</taxon>
        <taxon>Clostridia</taxon>
        <taxon>Christensenellales</taxon>
        <taxon>Christensenellaceae</taxon>
        <taxon>Candidatus Borkfalkia</taxon>
    </lineage>
</organism>
<gene>
    <name evidence="4" type="ORF">H9741_02415</name>
</gene>
<proteinExistence type="predicted"/>
<dbReference type="Proteomes" id="UP000824204">
    <property type="component" value="Unassembled WGS sequence"/>
</dbReference>
<dbReference type="InterPro" id="IPR036390">
    <property type="entry name" value="WH_DNA-bd_sf"/>
</dbReference>
<evidence type="ECO:0000256" key="2">
    <source>
        <dbReference type="ARBA" id="ARBA00023163"/>
    </source>
</evidence>
<accession>A0A9D1V7R0</accession>
<dbReference type="PANTHER" id="PTHR30363:SF44">
    <property type="entry name" value="AGA OPERON TRANSCRIPTIONAL REPRESSOR-RELATED"/>
    <property type="match status" value="1"/>
</dbReference>
<keyword evidence="2" id="KW-0804">Transcription</keyword>
<evidence type="ECO:0000313" key="4">
    <source>
        <dbReference type="EMBL" id="HIX07304.1"/>
    </source>
</evidence>
<name>A0A9D1V7R0_9FIRM</name>
<dbReference type="SMART" id="SM00420">
    <property type="entry name" value="HTH_DEOR"/>
    <property type="match status" value="1"/>
</dbReference>
<dbReference type="AlphaFoldDB" id="A0A9D1V7R0"/>
<evidence type="ECO:0000313" key="5">
    <source>
        <dbReference type="Proteomes" id="UP000824204"/>
    </source>
</evidence>
<dbReference type="InterPro" id="IPR014036">
    <property type="entry name" value="DeoR-like_C"/>
</dbReference>
<dbReference type="SUPFAM" id="SSF100950">
    <property type="entry name" value="NagB/RpiA/CoA transferase-like"/>
    <property type="match status" value="1"/>
</dbReference>
<dbReference type="InterPro" id="IPR001034">
    <property type="entry name" value="DeoR_HTH"/>
</dbReference>
<comment type="caution">
    <text evidence="4">The sequence shown here is derived from an EMBL/GenBank/DDBJ whole genome shotgun (WGS) entry which is preliminary data.</text>
</comment>
<dbReference type="GO" id="GO:0003677">
    <property type="term" value="F:DNA binding"/>
    <property type="evidence" value="ECO:0007669"/>
    <property type="project" value="UniProtKB-KW"/>
</dbReference>
<dbReference type="EMBL" id="DXFX01000032">
    <property type="protein sequence ID" value="HIX07304.1"/>
    <property type="molecule type" value="Genomic_DNA"/>
</dbReference>
<reference evidence="4" key="1">
    <citation type="journal article" date="2021" name="PeerJ">
        <title>Extensive microbial diversity within the chicken gut microbiome revealed by metagenomics and culture.</title>
        <authorList>
            <person name="Gilroy R."/>
            <person name="Ravi A."/>
            <person name="Getino M."/>
            <person name="Pursley I."/>
            <person name="Horton D.L."/>
            <person name="Alikhan N.F."/>
            <person name="Baker D."/>
            <person name="Gharbi K."/>
            <person name="Hall N."/>
            <person name="Watson M."/>
            <person name="Adriaenssens E.M."/>
            <person name="Foster-Nyarko E."/>
            <person name="Jarju S."/>
            <person name="Secka A."/>
            <person name="Antonio M."/>
            <person name="Oren A."/>
            <person name="Chaudhuri R.R."/>
            <person name="La Ragione R."/>
            <person name="Hildebrand F."/>
            <person name="Pallen M.J."/>
        </authorList>
    </citation>
    <scope>NUCLEOTIDE SEQUENCE</scope>
    <source>
        <strain evidence="4">811</strain>
    </source>
</reference>
<protein>
    <submittedName>
        <fullName evidence="4">DeoR/GlpR family DNA-binding transcription regulator</fullName>
    </submittedName>
</protein>
<sequence length="241" mass="26657">MIEKNGKMSLEELAVQFPDVSDMTLRRDLLELEKENKVIRVRGGAMSVLEVQKRSGEAYAQKSTINTDAKKVIAKKAVSLIDEGVSMFLDGGTTALQLAKELPDRPCHIFTNGLVVAEELAHKKQPEVVLVGGSLIKENLSTASPYTKVFLGNTNFELAIISASAFSFEQGFSCISQVESDLLKFILARAKMVYMMLDTSKIGKIMPYTFASPENIDVLITDDNFPQSVKEKFEEKNIVVI</sequence>
<dbReference type="InterPro" id="IPR037171">
    <property type="entry name" value="NagB/RpiA_transferase-like"/>
</dbReference>
<dbReference type="InterPro" id="IPR050313">
    <property type="entry name" value="Carb_Metab_HTH_regulators"/>
</dbReference>
<dbReference type="Pfam" id="PF00455">
    <property type="entry name" value="DeoRC"/>
    <property type="match status" value="1"/>
</dbReference>
<evidence type="ECO:0000259" key="3">
    <source>
        <dbReference type="PROSITE" id="PS51000"/>
    </source>
</evidence>
<dbReference type="PROSITE" id="PS51000">
    <property type="entry name" value="HTH_DEOR_2"/>
    <property type="match status" value="1"/>
</dbReference>